<reference evidence="1" key="1">
    <citation type="journal article" date="2019" name="Sci. Rep.">
        <title>Draft genome of Tanacetum cinerariifolium, the natural source of mosquito coil.</title>
        <authorList>
            <person name="Yamashiro T."/>
            <person name="Shiraishi A."/>
            <person name="Satake H."/>
            <person name="Nakayama K."/>
        </authorList>
    </citation>
    <scope>NUCLEOTIDE SEQUENCE</scope>
</reference>
<name>A0A699JH83_TANCI</name>
<organism evidence="1">
    <name type="scientific">Tanacetum cinerariifolium</name>
    <name type="common">Dalmatian daisy</name>
    <name type="synonym">Chrysanthemum cinerariifolium</name>
    <dbReference type="NCBI Taxonomy" id="118510"/>
    <lineage>
        <taxon>Eukaryota</taxon>
        <taxon>Viridiplantae</taxon>
        <taxon>Streptophyta</taxon>
        <taxon>Embryophyta</taxon>
        <taxon>Tracheophyta</taxon>
        <taxon>Spermatophyta</taxon>
        <taxon>Magnoliopsida</taxon>
        <taxon>eudicotyledons</taxon>
        <taxon>Gunneridae</taxon>
        <taxon>Pentapetalae</taxon>
        <taxon>asterids</taxon>
        <taxon>campanulids</taxon>
        <taxon>Asterales</taxon>
        <taxon>Asteraceae</taxon>
        <taxon>Asteroideae</taxon>
        <taxon>Anthemideae</taxon>
        <taxon>Anthemidinae</taxon>
        <taxon>Tanacetum</taxon>
    </lineage>
</organism>
<protein>
    <submittedName>
        <fullName evidence="1">Uncharacterized protein</fullName>
    </submittedName>
</protein>
<dbReference type="AlphaFoldDB" id="A0A699JH83"/>
<sequence length="268" mass="29260">VNFVPFGLVSISPAPDPSTHDDPSVNSVHGSYGVSITDASGGASSGFSTRKSARIWPFTDVRGQYVILCSPSMTLYFCNRLATSGRDITCLMGWSVMTIMRCAWKYLRNLLAAQISARTSFSIGVLKSGKDFSYDLERNLFRLASFPLRLWTSLIVHGDGSCNTAFVLSGHGFIPSGLIMYPRNIPSAALNVPTNLSVKGLVYQSLVCYASVLEAEGHCFVAIYPVTGVESRLFLILFRYMYLMIAFVGVQETLKGVAAEGFNLPIDF</sequence>
<feature type="non-terminal residue" evidence="1">
    <location>
        <position position="1"/>
    </location>
</feature>
<gene>
    <name evidence="1" type="ORF">Tci_606155</name>
</gene>
<proteinExistence type="predicted"/>
<evidence type="ECO:0000313" key="1">
    <source>
        <dbReference type="EMBL" id="GFA34183.1"/>
    </source>
</evidence>
<comment type="caution">
    <text evidence="1">The sequence shown here is derived from an EMBL/GenBank/DDBJ whole genome shotgun (WGS) entry which is preliminary data.</text>
</comment>
<accession>A0A699JH83</accession>
<dbReference type="EMBL" id="BKCJ010407568">
    <property type="protein sequence ID" value="GFA34183.1"/>
    <property type="molecule type" value="Genomic_DNA"/>
</dbReference>